<reference evidence="2 3" key="1">
    <citation type="submission" date="2015-07" db="EMBL/GenBank/DDBJ databases">
        <title>Draft genome sequence of the Amantichitinum ursilacus IGB-41, a new chitin-degrading bacterium.</title>
        <authorList>
            <person name="Kirstahler P."/>
            <person name="Guenther M."/>
            <person name="Grumaz C."/>
            <person name="Rupp S."/>
            <person name="Zibek S."/>
            <person name="Sohn K."/>
        </authorList>
    </citation>
    <scope>NUCLEOTIDE SEQUENCE [LARGE SCALE GENOMIC DNA]</scope>
    <source>
        <strain evidence="2 3">IGB-41</strain>
    </source>
</reference>
<dbReference type="Gene3D" id="1.10.260.40">
    <property type="entry name" value="lambda repressor-like DNA-binding domains"/>
    <property type="match status" value="1"/>
</dbReference>
<dbReference type="Proteomes" id="UP000037939">
    <property type="component" value="Unassembled WGS sequence"/>
</dbReference>
<comment type="caution">
    <text evidence="2">The sequence shown here is derived from an EMBL/GenBank/DDBJ whole genome shotgun (WGS) entry which is preliminary data.</text>
</comment>
<keyword evidence="3" id="KW-1185">Reference proteome</keyword>
<name>A0A0N0XJJ0_9NEIS</name>
<feature type="domain" description="HTH cro/C1-type" evidence="1">
    <location>
        <begin position="25"/>
        <end position="76"/>
    </location>
</feature>
<gene>
    <name evidence="2" type="ORF">WG78_07840</name>
</gene>
<dbReference type="CDD" id="cd00093">
    <property type="entry name" value="HTH_XRE"/>
    <property type="match status" value="1"/>
</dbReference>
<accession>A0A0N0XJJ0</accession>
<dbReference type="InterPro" id="IPR001387">
    <property type="entry name" value="Cro/C1-type_HTH"/>
</dbReference>
<organism evidence="2 3">
    <name type="scientific">Amantichitinum ursilacus</name>
    <dbReference type="NCBI Taxonomy" id="857265"/>
    <lineage>
        <taxon>Bacteria</taxon>
        <taxon>Pseudomonadati</taxon>
        <taxon>Pseudomonadota</taxon>
        <taxon>Betaproteobacteria</taxon>
        <taxon>Neisseriales</taxon>
        <taxon>Chitinibacteraceae</taxon>
        <taxon>Amantichitinum</taxon>
    </lineage>
</organism>
<sequence>MRKVKALPFPTKPDIDSADDIGRFIRAARTASGITLEMAALHLGVSKQTLSDIELGKATVGIGLVLHAAREFGLSLMCVSSKQRALLKHQLLSTVATDKSDEA</sequence>
<dbReference type="RefSeq" id="WP_053937233.1">
    <property type="nucleotide sequence ID" value="NZ_LAQT01000005.1"/>
</dbReference>
<dbReference type="SUPFAM" id="SSF47413">
    <property type="entry name" value="lambda repressor-like DNA-binding domains"/>
    <property type="match status" value="1"/>
</dbReference>
<dbReference type="InterPro" id="IPR010982">
    <property type="entry name" value="Lambda_DNA-bd_dom_sf"/>
</dbReference>
<proteinExistence type="predicted"/>
<dbReference type="GO" id="GO:0003677">
    <property type="term" value="F:DNA binding"/>
    <property type="evidence" value="ECO:0007669"/>
    <property type="project" value="InterPro"/>
</dbReference>
<dbReference type="Pfam" id="PF01381">
    <property type="entry name" value="HTH_3"/>
    <property type="match status" value="1"/>
</dbReference>
<dbReference type="AlphaFoldDB" id="A0A0N0XJJ0"/>
<dbReference type="SMART" id="SM00530">
    <property type="entry name" value="HTH_XRE"/>
    <property type="match status" value="1"/>
</dbReference>
<evidence type="ECO:0000313" key="3">
    <source>
        <dbReference type="Proteomes" id="UP000037939"/>
    </source>
</evidence>
<dbReference type="PROSITE" id="PS50943">
    <property type="entry name" value="HTH_CROC1"/>
    <property type="match status" value="1"/>
</dbReference>
<evidence type="ECO:0000259" key="1">
    <source>
        <dbReference type="PROSITE" id="PS50943"/>
    </source>
</evidence>
<dbReference type="EMBL" id="LAQT01000005">
    <property type="protein sequence ID" value="KPC53738.1"/>
    <property type="molecule type" value="Genomic_DNA"/>
</dbReference>
<dbReference type="STRING" id="857265.WG78_07840"/>
<evidence type="ECO:0000313" key="2">
    <source>
        <dbReference type="EMBL" id="KPC53738.1"/>
    </source>
</evidence>
<protein>
    <submittedName>
        <fullName evidence="2">Helix-turn-helix protein domain protein</fullName>
    </submittedName>
</protein>
<dbReference type="OrthoDB" id="9156307at2"/>